<evidence type="ECO:0000256" key="2">
    <source>
        <dbReference type="ARBA" id="ARBA00022450"/>
    </source>
</evidence>
<dbReference type="InterPro" id="IPR023213">
    <property type="entry name" value="CAT-like_dom_sf"/>
</dbReference>
<dbReference type="SMART" id="SM00824">
    <property type="entry name" value="PKS_TE"/>
    <property type="match status" value="1"/>
</dbReference>
<dbReference type="InterPro" id="IPR029058">
    <property type="entry name" value="AB_hydrolase_fold"/>
</dbReference>
<dbReference type="Gene3D" id="3.40.50.980">
    <property type="match status" value="2"/>
</dbReference>
<dbReference type="Pfam" id="PF00668">
    <property type="entry name" value="Condensation"/>
    <property type="match status" value="1"/>
</dbReference>
<dbReference type="GO" id="GO:0009366">
    <property type="term" value="C:enterobactin synthetase complex"/>
    <property type="evidence" value="ECO:0007669"/>
    <property type="project" value="TreeGrafter"/>
</dbReference>
<organism evidence="5 6">
    <name type="scientific">Corallococcus terminator</name>
    <dbReference type="NCBI Taxonomy" id="2316733"/>
    <lineage>
        <taxon>Bacteria</taxon>
        <taxon>Pseudomonadati</taxon>
        <taxon>Myxococcota</taxon>
        <taxon>Myxococcia</taxon>
        <taxon>Myxococcales</taxon>
        <taxon>Cystobacterineae</taxon>
        <taxon>Myxococcaceae</taxon>
        <taxon>Corallococcus</taxon>
    </lineage>
</organism>
<feature type="domain" description="Carrier" evidence="4">
    <location>
        <begin position="17"/>
        <end position="92"/>
    </location>
</feature>
<dbReference type="GO" id="GO:0005829">
    <property type="term" value="C:cytosol"/>
    <property type="evidence" value="ECO:0007669"/>
    <property type="project" value="TreeGrafter"/>
</dbReference>
<dbReference type="SUPFAM" id="SSF53474">
    <property type="entry name" value="alpha/beta-Hydrolases"/>
    <property type="match status" value="1"/>
</dbReference>
<keyword evidence="3" id="KW-0597">Phosphoprotein</keyword>
<dbReference type="InterPro" id="IPR001242">
    <property type="entry name" value="Condensation_dom"/>
</dbReference>
<reference evidence="6" key="1">
    <citation type="submission" date="2018-09" db="EMBL/GenBank/DDBJ databases">
        <authorList>
            <person name="Livingstone P.G."/>
            <person name="Whitworth D.E."/>
        </authorList>
    </citation>
    <scope>NUCLEOTIDE SEQUENCE [LARGE SCALE GENOMIC DNA]</scope>
    <source>
        <strain evidence="6">CA054A</strain>
    </source>
</reference>
<dbReference type="GO" id="GO:0031177">
    <property type="term" value="F:phosphopantetheine binding"/>
    <property type="evidence" value="ECO:0007669"/>
    <property type="project" value="InterPro"/>
</dbReference>
<dbReference type="PANTHER" id="PTHR45527">
    <property type="entry name" value="NONRIBOSOMAL PEPTIDE SYNTHETASE"/>
    <property type="match status" value="1"/>
</dbReference>
<evidence type="ECO:0000313" key="5">
    <source>
        <dbReference type="EMBL" id="RKG90335.1"/>
    </source>
</evidence>
<dbReference type="PROSITE" id="PS00455">
    <property type="entry name" value="AMP_BINDING"/>
    <property type="match status" value="1"/>
</dbReference>
<feature type="non-terminal residue" evidence="5">
    <location>
        <position position="1"/>
    </location>
</feature>
<dbReference type="GO" id="GO:0047527">
    <property type="term" value="F:2,3-dihydroxybenzoate-serine ligase activity"/>
    <property type="evidence" value="ECO:0007669"/>
    <property type="project" value="TreeGrafter"/>
</dbReference>
<dbReference type="GO" id="GO:0072330">
    <property type="term" value="P:monocarboxylic acid biosynthetic process"/>
    <property type="evidence" value="ECO:0007669"/>
    <property type="project" value="UniProtKB-ARBA"/>
</dbReference>
<dbReference type="CDD" id="cd05930">
    <property type="entry name" value="A_NRPS"/>
    <property type="match status" value="1"/>
</dbReference>
<keyword evidence="6" id="KW-1185">Reference proteome</keyword>
<dbReference type="Gene3D" id="3.30.300.30">
    <property type="match status" value="1"/>
</dbReference>
<dbReference type="InterPro" id="IPR009081">
    <property type="entry name" value="PP-bd_ACP"/>
</dbReference>
<dbReference type="SUPFAM" id="SSF47336">
    <property type="entry name" value="ACP-like"/>
    <property type="match status" value="2"/>
</dbReference>
<gene>
    <name evidence="5" type="ORF">D7V88_11335</name>
</gene>
<dbReference type="InterPro" id="IPR036736">
    <property type="entry name" value="ACP-like_sf"/>
</dbReference>
<dbReference type="InterPro" id="IPR010071">
    <property type="entry name" value="AA_adenyl_dom"/>
</dbReference>
<dbReference type="FunFam" id="1.10.1200.10:FF:000016">
    <property type="entry name" value="Non-ribosomal peptide synthase"/>
    <property type="match status" value="1"/>
</dbReference>
<dbReference type="Gene3D" id="3.40.50.1820">
    <property type="entry name" value="alpha/beta hydrolase"/>
    <property type="match status" value="1"/>
</dbReference>
<dbReference type="SUPFAM" id="SSF52777">
    <property type="entry name" value="CoA-dependent acyltransferases"/>
    <property type="match status" value="2"/>
</dbReference>
<dbReference type="InterPro" id="IPR020806">
    <property type="entry name" value="PKS_PP-bd"/>
</dbReference>
<dbReference type="GO" id="GO:0043041">
    <property type="term" value="P:amino acid activation for nonribosomal peptide biosynthetic process"/>
    <property type="evidence" value="ECO:0007669"/>
    <property type="project" value="TreeGrafter"/>
</dbReference>
<name>A0A3A8J4E2_9BACT</name>
<accession>A0A3A8J4E2</accession>
<dbReference type="InterPro" id="IPR020802">
    <property type="entry name" value="TesA-like"/>
</dbReference>
<feature type="domain" description="Carrier" evidence="4">
    <location>
        <begin position="1072"/>
        <end position="1147"/>
    </location>
</feature>
<dbReference type="PROSITE" id="PS00012">
    <property type="entry name" value="PHOSPHOPANTETHEINE"/>
    <property type="match status" value="2"/>
</dbReference>
<comment type="cofactor">
    <cofactor evidence="1">
        <name>pantetheine 4'-phosphate</name>
        <dbReference type="ChEBI" id="CHEBI:47942"/>
    </cofactor>
</comment>
<dbReference type="InterPro" id="IPR001031">
    <property type="entry name" value="Thioesterase"/>
</dbReference>
<dbReference type="GO" id="GO:0009239">
    <property type="term" value="P:enterobactin biosynthetic process"/>
    <property type="evidence" value="ECO:0007669"/>
    <property type="project" value="TreeGrafter"/>
</dbReference>
<proteinExistence type="predicted"/>
<evidence type="ECO:0000259" key="4">
    <source>
        <dbReference type="PROSITE" id="PS50075"/>
    </source>
</evidence>
<dbReference type="InterPro" id="IPR000873">
    <property type="entry name" value="AMP-dep_synth/lig_dom"/>
</dbReference>
<dbReference type="InterPro" id="IPR006162">
    <property type="entry name" value="Ppantetheine_attach_site"/>
</dbReference>
<dbReference type="Gene3D" id="3.30.559.10">
    <property type="entry name" value="Chloramphenicol acetyltransferase-like domain"/>
    <property type="match status" value="1"/>
</dbReference>
<dbReference type="Pfam" id="PF13193">
    <property type="entry name" value="AMP-binding_C"/>
    <property type="match status" value="1"/>
</dbReference>
<dbReference type="SMART" id="SM00823">
    <property type="entry name" value="PKS_PP"/>
    <property type="match status" value="2"/>
</dbReference>
<dbReference type="Proteomes" id="UP000268094">
    <property type="component" value="Unassembled WGS sequence"/>
</dbReference>
<sequence length="1426" mass="155278">ALPAPEASQFGVSTYVAPETPTEIALAALWSEVLRVPAVGRHDNFFELGGHSLLATQVVARVRARFGVELPVRALFEAPTVAALALRLPDAPTATVLPPLVPATTPGPHPLSFAQQRLWFIDQLDPGSALYNMPTALRLSGTVDVPHLQRAFDALVQRHEPLRTSFESHDGEPLQRIHPAPAQSLFVVDLTSLPQDAREAEVLRLASENALRPFDLAAGPLVRLTLLKLDASEHVLLLCLHHAIGDGWSIGVLVREVVALYEAFRQGLPSPLPPLPVQYADFSVWQRSWLQGDALEAQLGWWKQQLAGAPQALALPTDKPRPPRRSARGAMLPVSIPSALSEAVEVLAQREGATPFMVLLSAFQTLLYRYSGQDDLLVGTSIAGRRHAETEGLIGFFVNTLVLRARFDARPSFRQVLAQVRTNTLGAYEHQDIPFERLVEALQPARDLSRTPLIQTLFVLQNTPDSDARLPELTLRPVKVEANATKFDLELSLGRTAGGFEGALFYSTDLFEAATARRLTEHLVQLLEGAVTQPDAGVETLPLLSADERQWVLEEWSGETADFPADVPFHTRFEQQVTRTPKAPALVMGETTVSFHQLNVRANQLAHYLRTLGVGPDVPVAFSLERSPEAIVALLGILKAGGAYVPLDPSAPEARKDFILENSGATVLLTTQALAGAWQPAVRHLVRLDTEARRIDALSPGNPRVEVRPENVAYVLYTSGSTGMPKGVMVQHRSIVHLHRAMADVPLASVPRVLRASLNAPLNFDISVGQMLLLLDGHCLCLLKEEVRQDPERMLAWMEQHRVDVLDCTPSQLKSLLEAGLLERTYVPETLLIAGEAVDEVTWRTLAATKRTRAYNLYGPTEGTVYATWWCIQDATQPVPVIGRPLVNMGAFVLDASLQPVAVGVPGELFISGEGLARGYRARADLTAERFIPHPFSTQPGARLYRTGDRARWRQDGTLDFMGRLDFQVKLRGYRIELGEIEAALRTSPGLRDAVALVREDVPGLPRLVAYVAPAVDTASLRGHLLRTLPDYMVPSAFVALAALPLNANGKVDRKALPAPSTDTPSSGPLVGPRDANEELLARLWAQALGLSAVDVRTSLFELGGHSLLAVRLIAAVNRETGRRLPLSALFQAPSVEQFARWMSETEDTRPFTPLVPFAKQGPGTAPPFFCVHPVGGNVLAYAELARQLGPDQPFYGLQARGLDGTSAPAGTVEEMATDYVRELRKVQPSGPYHLGGWSLGGVIAYEMAHQLRAAGEEVALLALIDSYVPEMVAASEQALDRTVAVGLFAQDLMGVSLADLPLDTAELATLEPEAALTRVLESAVRAGALPPGMDSANPLALFRVFEANLEAARRYHPPAMEQRVLRVQAEELADTGPSDGGWAALVGERLESHRLPGNHYTLLREPTVRTVAELLKKALREPGKR</sequence>
<dbReference type="PROSITE" id="PS50075">
    <property type="entry name" value="CARRIER"/>
    <property type="match status" value="2"/>
</dbReference>
<dbReference type="FunFam" id="3.40.50.980:FF:000001">
    <property type="entry name" value="Non-ribosomal peptide synthetase"/>
    <property type="match status" value="1"/>
</dbReference>
<dbReference type="NCBIfam" id="TIGR01733">
    <property type="entry name" value="AA-adenyl-dom"/>
    <property type="match status" value="1"/>
</dbReference>
<dbReference type="Gene3D" id="3.30.559.30">
    <property type="entry name" value="Nonribosomal peptide synthetase, condensation domain"/>
    <property type="match status" value="1"/>
</dbReference>
<evidence type="ECO:0000256" key="1">
    <source>
        <dbReference type="ARBA" id="ARBA00001957"/>
    </source>
</evidence>
<dbReference type="Pfam" id="PF00501">
    <property type="entry name" value="AMP-binding"/>
    <property type="match status" value="1"/>
</dbReference>
<evidence type="ECO:0000256" key="3">
    <source>
        <dbReference type="ARBA" id="ARBA00022553"/>
    </source>
</evidence>
<dbReference type="PANTHER" id="PTHR45527:SF1">
    <property type="entry name" value="FATTY ACID SYNTHASE"/>
    <property type="match status" value="1"/>
</dbReference>
<dbReference type="Gene3D" id="1.10.1200.10">
    <property type="entry name" value="ACP-like"/>
    <property type="match status" value="2"/>
</dbReference>
<dbReference type="InterPro" id="IPR025110">
    <property type="entry name" value="AMP-bd_C"/>
</dbReference>
<dbReference type="OrthoDB" id="9757540at2"/>
<evidence type="ECO:0000313" key="6">
    <source>
        <dbReference type="Proteomes" id="UP000268094"/>
    </source>
</evidence>
<protein>
    <submittedName>
        <fullName evidence="5">Non-ribosomal peptide synthetase</fullName>
    </submittedName>
</protein>
<dbReference type="Gene3D" id="2.30.38.10">
    <property type="entry name" value="Luciferase, Domain 3"/>
    <property type="match status" value="1"/>
</dbReference>
<dbReference type="Pfam" id="PF00975">
    <property type="entry name" value="Thioesterase"/>
    <property type="match status" value="1"/>
</dbReference>
<dbReference type="FunFam" id="3.30.559.10:FF:000012">
    <property type="entry name" value="Non-ribosomal peptide synthetase"/>
    <property type="match status" value="1"/>
</dbReference>
<keyword evidence="2" id="KW-0596">Phosphopantetheine</keyword>
<dbReference type="Pfam" id="PF00550">
    <property type="entry name" value="PP-binding"/>
    <property type="match status" value="2"/>
</dbReference>
<comment type="caution">
    <text evidence="5">The sequence shown here is derived from an EMBL/GenBank/DDBJ whole genome shotgun (WGS) entry which is preliminary data.</text>
</comment>
<dbReference type="SUPFAM" id="SSF56801">
    <property type="entry name" value="Acetyl-CoA synthetase-like"/>
    <property type="match status" value="1"/>
</dbReference>
<dbReference type="InterPro" id="IPR045851">
    <property type="entry name" value="AMP-bd_C_sf"/>
</dbReference>
<dbReference type="InterPro" id="IPR020845">
    <property type="entry name" value="AMP-binding_CS"/>
</dbReference>
<dbReference type="EMBL" id="RAVZ01000058">
    <property type="protein sequence ID" value="RKG90335.1"/>
    <property type="molecule type" value="Genomic_DNA"/>
</dbReference>
<dbReference type="FunFam" id="2.30.38.10:FF:000001">
    <property type="entry name" value="Non-ribosomal peptide synthetase PvdI"/>
    <property type="match status" value="1"/>
</dbReference>
<dbReference type="CDD" id="cd19531">
    <property type="entry name" value="LCL_NRPS-like"/>
    <property type="match status" value="1"/>
</dbReference>
<dbReference type="FunFam" id="3.40.50.12780:FF:000012">
    <property type="entry name" value="Non-ribosomal peptide synthetase"/>
    <property type="match status" value="1"/>
</dbReference>
<dbReference type="FunFam" id="3.30.300.30:FF:000010">
    <property type="entry name" value="Enterobactin synthetase component F"/>
    <property type="match status" value="1"/>
</dbReference>